<keyword evidence="4" id="KW-0479">Metal-binding</keyword>
<feature type="compositionally biased region" description="Basic and acidic residues" evidence="9">
    <location>
        <begin position="499"/>
        <end position="508"/>
    </location>
</feature>
<organism evidence="10 11">
    <name type="scientific">Tilletia indica</name>
    <dbReference type="NCBI Taxonomy" id="43049"/>
    <lineage>
        <taxon>Eukaryota</taxon>
        <taxon>Fungi</taxon>
        <taxon>Dikarya</taxon>
        <taxon>Basidiomycota</taxon>
        <taxon>Ustilaginomycotina</taxon>
        <taxon>Exobasidiomycetes</taxon>
        <taxon>Tilletiales</taxon>
        <taxon>Tilletiaceae</taxon>
        <taxon>Tilletia</taxon>
    </lineage>
</organism>
<dbReference type="InterPro" id="IPR051294">
    <property type="entry name" value="HORMA_MeioticProgression"/>
</dbReference>
<evidence type="ECO:0000256" key="5">
    <source>
        <dbReference type="ARBA" id="ARBA00022771"/>
    </source>
</evidence>
<dbReference type="Pfam" id="PF02301">
    <property type="entry name" value="HORMA"/>
    <property type="match status" value="1"/>
</dbReference>
<feature type="compositionally biased region" description="Basic and acidic residues" evidence="9">
    <location>
        <begin position="361"/>
        <end position="374"/>
    </location>
</feature>
<feature type="region of interest" description="Disordered" evidence="9">
    <location>
        <begin position="1"/>
        <end position="21"/>
    </location>
</feature>
<evidence type="ECO:0000256" key="3">
    <source>
        <dbReference type="ARBA" id="ARBA00022454"/>
    </source>
</evidence>
<dbReference type="Pfam" id="PF20826">
    <property type="entry name" value="PHD_5"/>
    <property type="match status" value="1"/>
</dbReference>
<feature type="compositionally biased region" description="Polar residues" evidence="9">
    <location>
        <begin position="997"/>
        <end position="1015"/>
    </location>
</feature>
<dbReference type="InterPro" id="IPR036570">
    <property type="entry name" value="HORMA_dom_sf"/>
</dbReference>
<dbReference type="Gene3D" id="3.30.900.10">
    <property type="entry name" value="HORMA domain"/>
    <property type="match status" value="1"/>
</dbReference>
<keyword evidence="8" id="KW-0469">Meiosis</keyword>
<feature type="compositionally biased region" description="Polar residues" evidence="9">
    <location>
        <begin position="688"/>
        <end position="697"/>
    </location>
</feature>
<evidence type="ECO:0000256" key="2">
    <source>
        <dbReference type="ARBA" id="ARBA00004286"/>
    </source>
</evidence>
<evidence type="ECO:0000256" key="1">
    <source>
        <dbReference type="ARBA" id="ARBA00004123"/>
    </source>
</evidence>
<protein>
    <submittedName>
        <fullName evidence="10">Uncharacterized protein</fullName>
    </submittedName>
</protein>
<gene>
    <name evidence="10" type="ORF">A4X13_0g180</name>
</gene>
<dbReference type="GO" id="GO:0005694">
    <property type="term" value="C:chromosome"/>
    <property type="evidence" value="ECO:0007669"/>
    <property type="project" value="UniProtKB-SubCell"/>
</dbReference>
<dbReference type="GO" id="GO:0005634">
    <property type="term" value="C:nucleus"/>
    <property type="evidence" value="ECO:0007669"/>
    <property type="project" value="UniProtKB-SubCell"/>
</dbReference>
<dbReference type="GO" id="GO:0051321">
    <property type="term" value="P:meiotic cell cycle"/>
    <property type="evidence" value="ECO:0007669"/>
    <property type="project" value="UniProtKB-KW"/>
</dbReference>
<feature type="compositionally biased region" description="Low complexity" evidence="9">
    <location>
        <begin position="9"/>
        <end position="21"/>
    </location>
</feature>
<keyword evidence="3" id="KW-0158">Chromosome</keyword>
<comment type="subcellular location">
    <subcellularLocation>
        <location evidence="2">Chromosome</location>
    </subcellularLocation>
    <subcellularLocation>
        <location evidence="1">Nucleus</location>
    </subcellularLocation>
</comment>
<dbReference type="AlphaFoldDB" id="A0A177TVY1"/>
<feature type="region of interest" description="Disordered" evidence="9">
    <location>
        <begin position="599"/>
        <end position="618"/>
    </location>
</feature>
<reference evidence="10" key="2">
    <citation type="journal article" date="2019" name="IMA Fungus">
        <title>Genome sequencing and comparison of five Tilletia species to identify candidate genes for the detection of regulated species infecting wheat.</title>
        <authorList>
            <person name="Nguyen H.D.T."/>
            <person name="Sultana T."/>
            <person name="Kesanakurti P."/>
            <person name="Hambleton S."/>
        </authorList>
    </citation>
    <scope>NUCLEOTIDE SEQUENCE</scope>
    <source>
        <strain evidence="10">DAOMC 236416</strain>
    </source>
</reference>
<dbReference type="Proteomes" id="UP000077521">
    <property type="component" value="Unassembled WGS sequence"/>
</dbReference>
<dbReference type="PROSITE" id="PS01359">
    <property type="entry name" value="ZF_PHD_1"/>
    <property type="match status" value="1"/>
</dbReference>
<dbReference type="GO" id="GO:0008270">
    <property type="term" value="F:zinc ion binding"/>
    <property type="evidence" value="ECO:0007669"/>
    <property type="project" value="UniProtKB-KW"/>
</dbReference>
<accession>A0A177TVY1</accession>
<evidence type="ECO:0000256" key="6">
    <source>
        <dbReference type="ARBA" id="ARBA00022833"/>
    </source>
</evidence>
<feature type="compositionally biased region" description="Basic and acidic residues" evidence="9">
    <location>
        <begin position="658"/>
        <end position="668"/>
    </location>
</feature>
<dbReference type="InterPro" id="IPR003511">
    <property type="entry name" value="HORMA_dom"/>
</dbReference>
<evidence type="ECO:0000256" key="4">
    <source>
        <dbReference type="ARBA" id="ARBA00022723"/>
    </source>
</evidence>
<dbReference type="PROSITE" id="PS50815">
    <property type="entry name" value="HORMA"/>
    <property type="match status" value="1"/>
</dbReference>
<keyword evidence="6" id="KW-0862">Zinc</keyword>
<dbReference type="PANTHER" id="PTHR48225">
    <property type="entry name" value="HORMA DOMAIN-CONTAINING PROTEIN 1"/>
    <property type="match status" value="1"/>
</dbReference>
<keyword evidence="7" id="KW-0539">Nucleus</keyword>
<dbReference type="InterPro" id="IPR011011">
    <property type="entry name" value="Znf_FYVE_PHD"/>
</dbReference>
<dbReference type="InterPro" id="IPR013083">
    <property type="entry name" value="Znf_RING/FYVE/PHD"/>
</dbReference>
<feature type="compositionally biased region" description="Basic and acidic residues" evidence="9">
    <location>
        <begin position="407"/>
        <end position="420"/>
    </location>
</feature>
<feature type="compositionally biased region" description="Basic and acidic residues" evidence="9">
    <location>
        <begin position="944"/>
        <end position="972"/>
    </location>
</feature>
<feature type="compositionally biased region" description="Low complexity" evidence="9">
    <location>
        <begin position="458"/>
        <end position="475"/>
    </location>
</feature>
<feature type="compositionally biased region" description="Basic residues" evidence="9">
    <location>
        <begin position="1057"/>
        <end position="1068"/>
    </location>
</feature>
<feature type="region of interest" description="Disordered" evidence="9">
    <location>
        <begin position="564"/>
        <end position="585"/>
    </location>
</feature>
<feature type="compositionally biased region" description="Low complexity" evidence="9">
    <location>
        <begin position="518"/>
        <end position="528"/>
    </location>
</feature>
<feature type="region of interest" description="Disordered" evidence="9">
    <location>
        <begin position="938"/>
        <end position="1075"/>
    </location>
</feature>
<dbReference type="EMBL" id="LWDF02000005">
    <property type="protein sequence ID" value="KAE8260709.1"/>
    <property type="molecule type" value="Genomic_DNA"/>
</dbReference>
<evidence type="ECO:0000256" key="8">
    <source>
        <dbReference type="ARBA" id="ARBA00023254"/>
    </source>
</evidence>
<evidence type="ECO:0000256" key="9">
    <source>
        <dbReference type="SAM" id="MobiDB-lite"/>
    </source>
</evidence>
<dbReference type="Gene3D" id="3.30.40.10">
    <property type="entry name" value="Zinc/RING finger domain, C3HC4 (zinc finger)"/>
    <property type="match status" value="1"/>
</dbReference>
<feature type="region of interest" description="Disordered" evidence="9">
    <location>
        <begin position="458"/>
        <end position="530"/>
    </location>
</feature>
<evidence type="ECO:0000313" key="11">
    <source>
        <dbReference type="Proteomes" id="UP000077521"/>
    </source>
</evidence>
<keyword evidence="11" id="KW-1185">Reference proteome</keyword>
<dbReference type="InterPro" id="IPR019786">
    <property type="entry name" value="Zinc_finger_PHD-type_CS"/>
</dbReference>
<feature type="region of interest" description="Disordered" evidence="9">
    <location>
        <begin position="654"/>
        <end position="730"/>
    </location>
</feature>
<evidence type="ECO:0000313" key="10">
    <source>
        <dbReference type="EMBL" id="KAE8260709.1"/>
    </source>
</evidence>
<dbReference type="SUPFAM" id="SSF57903">
    <property type="entry name" value="FYVE/PHD zinc finger"/>
    <property type="match status" value="1"/>
</dbReference>
<keyword evidence="5" id="KW-0863">Zinc-finger</keyword>
<name>A0A177TVY1_9BASI</name>
<evidence type="ECO:0000256" key="7">
    <source>
        <dbReference type="ARBA" id="ARBA00023242"/>
    </source>
</evidence>
<comment type="caution">
    <text evidence="10">The sequence shown here is derived from an EMBL/GenBank/DDBJ whole genome shotgun (WGS) entry which is preliminary data.</text>
</comment>
<dbReference type="SUPFAM" id="SSF56019">
    <property type="entry name" value="The spindle assembly checkpoint protein mad2"/>
    <property type="match status" value="1"/>
</dbReference>
<proteinExistence type="predicted"/>
<feature type="compositionally biased region" description="Polar residues" evidence="9">
    <location>
        <begin position="1023"/>
        <end position="1037"/>
    </location>
</feature>
<dbReference type="PANTHER" id="PTHR48225:SF7">
    <property type="entry name" value="MEIOSIS-SPECIFIC PROTEIN HOP1"/>
    <property type="match status" value="1"/>
</dbReference>
<feature type="region of interest" description="Disordered" evidence="9">
    <location>
        <begin position="342"/>
        <end position="428"/>
    </location>
</feature>
<reference evidence="10" key="1">
    <citation type="submission" date="2016-04" db="EMBL/GenBank/DDBJ databases">
        <authorList>
            <person name="Nguyen H.D."/>
            <person name="Samba Siva P."/>
            <person name="Cullis J."/>
            <person name="Levesque C.A."/>
            <person name="Hambleton S."/>
        </authorList>
    </citation>
    <scope>NUCLEOTIDE SEQUENCE</scope>
    <source>
        <strain evidence="10">DAOMC 236416</strain>
    </source>
</reference>
<sequence>MQRMRPSRQQKGQQRQVQDQEVQQEVNLEQAQATALITADQSLKTVKKLVETSIGCLMYLRGFFSDQNFRDELVHGDFVPGTSADDPSNRMRNDSPIKVKQLKKGVTAESDLILQLWEEGIQDALDKNYLSSLILGIYLNEDDDNDIVEAYTFNFSYDEIEGTGRKMPLLNLTESMQSVNIFDQASTASGANGVAGETGKAALPAPQVRTVIDVRRQIRLLLRALITMSQSFQDLPLRLKYTDDVPLDYEPPGFILGQPQERLLFSTASIADRPDQMSIGSIATGFHGMSLHLATLAPYLRRASEENGMTLFDLRRADEALQAQDAAERKVLWDAEEPAHMHRESLTGGDVAGEPDLGLNEAERRKRDEQRELNQRLGLDTTTVSEPVGVRLPDGKVAPVPPTAVRQAEDRQEKRARGEPVSDDEDLTEPVTFVVKHLKHEASATLTPQTTNAIIAASAASPSGTGAPTTATGSSRLTGNSQSHLKAPLDLTSEGMAQQRKDTDRSFDDGAGSKTPIPSSSAAAPSSPLADRARMVWGQTEDKEAATDQADKDSVPMDVDDFGPGAEEDSAGAQLIDDGGGATDNFMAESDFQSAVTDPVLSDGVQPSSPGQEMPADAVGDSLATATEFSLILDPDETRVEEESHLHDSIKSFTQTQKEGESIDHDSIQDSQAPALTGKGSQEDDIRSASQESSQRSLRARKSAIQEQKAQIEGKSNRGSQEMEVDSPANAEKADCEVMGCACDDVSEKCTTLLGSRADEDLVYKQPEDSGLSMQCDECRKWVHAACYGYRVEKLMPATFACYACRFARADVLTEDEKTKMLAELGSLALTRHALDVLHTDGWPGDINRFATAIGASLANARNILKVVEQEGYIRRGEEAGPGTAKPTLGRSKAKTNAIAAKSITVYKNNAIKGKLKKRYFTPGGGIEKEILAPWLEKTSAGDGVKDSPDASREEDISDESQRGSQKAEEQPVKAGAEVPTTSTKAPGTPLAERSNIGATSSSQTAVGRTSTPNRPGSIPPKQLQSARMGTRSSPRSASKRKTTDNHDEEEDAELMKKRRAKTSRPAKRIALGDF</sequence>